<dbReference type="EMBL" id="PIQO01000023">
    <property type="protein sequence ID" value="PKR83067.1"/>
    <property type="molecule type" value="Genomic_DNA"/>
</dbReference>
<name>A0A2N3LET8_9BACI</name>
<protein>
    <submittedName>
        <fullName evidence="2">Uncharacterized protein</fullName>
    </submittedName>
</protein>
<comment type="caution">
    <text evidence="2">The sequence shown here is derived from an EMBL/GenBank/DDBJ whole genome shotgun (WGS) entry which is preliminary data.</text>
</comment>
<gene>
    <name evidence="2" type="ORF">CWO92_21255</name>
</gene>
<accession>A0A2N3LET8</accession>
<evidence type="ECO:0000313" key="3">
    <source>
        <dbReference type="Proteomes" id="UP000233440"/>
    </source>
</evidence>
<keyword evidence="3" id="KW-1185">Reference proteome</keyword>
<dbReference type="RefSeq" id="WP_101356212.1">
    <property type="nucleotide sequence ID" value="NZ_PIQO01000023.1"/>
</dbReference>
<reference evidence="2 3" key="1">
    <citation type="submission" date="2017-11" db="EMBL/GenBank/DDBJ databases">
        <title>Bacillus camelliae sp. nov., isolated from pu'er tea.</title>
        <authorList>
            <person name="Niu L."/>
        </authorList>
    </citation>
    <scope>NUCLEOTIDE SEQUENCE [LARGE SCALE GENOMIC DNA]</scope>
    <source>
        <strain evidence="2 3">7578-1</strain>
    </source>
</reference>
<proteinExistence type="predicted"/>
<organism evidence="2 3">
    <name type="scientific">Heyndrickxia camelliae</name>
    <dbReference type="NCBI Taxonomy" id="1707093"/>
    <lineage>
        <taxon>Bacteria</taxon>
        <taxon>Bacillati</taxon>
        <taxon>Bacillota</taxon>
        <taxon>Bacilli</taxon>
        <taxon>Bacillales</taxon>
        <taxon>Bacillaceae</taxon>
        <taxon>Heyndrickxia</taxon>
    </lineage>
</organism>
<dbReference type="Proteomes" id="UP000233440">
    <property type="component" value="Unassembled WGS sequence"/>
</dbReference>
<dbReference type="AlphaFoldDB" id="A0A2N3LET8"/>
<sequence>MSNLLNKNKSKNIERVETTPPAGTYNPSDVFTVKPEVQKTKEEIKEKSSTVRCSLKNKDRLNALVIHHGKDSVDEVLNMILNEHEANMSSDKKKEFQTLLKIYSKKR</sequence>
<feature type="region of interest" description="Disordered" evidence="1">
    <location>
        <begin position="1"/>
        <end position="29"/>
    </location>
</feature>
<evidence type="ECO:0000256" key="1">
    <source>
        <dbReference type="SAM" id="MobiDB-lite"/>
    </source>
</evidence>
<evidence type="ECO:0000313" key="2">
    <source>
        <dbReference type="EMBL" id="PKR83067.1"/>
    </source>
</evidence>